<dbReference type="GO" id="GO:0140359">
    <property type="term" value="F:ABC-type transporter activity"/>
    <property type="evidence" value="ECO:0007669"/>
    <property type="project" value="InterPro"/>
</dbReference>
<feature type="domain" description="ABC transporter" evidence="11">
    <location>
        <begin position="1338"/>
        <end position="1602"/>
    </location>
</feature>
<dbReference type="PROSITE" id="PS00211">
    <property type="entry name" value="ABC_TRANSPORTER_1"/>
    <property type="match status" value="2"/>
</dbReference>
<name>A0A2N1N924_9GLOM</name>
<feature type="transmembrane region" description="Helical" evidence="10">
    <location>
        <begin position="1273"/>
        <end position="1293"/>
    </location>
</feature>
<evidence type="ECO:0000313" key="14">
    <source>
        <dbReference type="Proteomes" id="UP000233469"/>
    </source>
</evidence>
<comment type="caution">
    <text evidence="13">The sequence shown here is derived from an EMBL/GenBank/DDBJ whole genome shotgun (WGS) entry which is preliminary data.</text>
</comment>
<evidence type="ECO:0000256" key="5">
    <source>
        <dbReference type="ARBA" id="ARBA00022741"/>
    </source>
</evidence>
<feature type="transmembrane region" description="Helical" evidence="10">
    <location>
        <begin position="1129"/>
        <end position="1153"/>
    </location>
</feature>
<organism evidence="13 14">
    <name type="scientific">Rhizophagus irregularis</name>
    <dbReference type="NCBI Taxonomy" id="588596"/>
    <lineage>
        <taxon>Eukaryota</taxon>
        <taxon>Fungi</taxon>
        <taxon>Fungi incertae sedis</taxon>
        <taxon>Mucoromycota</taxon>
        <taxon>Glomeromycotina</taxon>
        <taxon>Glomeromycetes</taxon>
        <taxon>Glomerales</taxon>
        <taxon>Glomeraceae</taxon>
        <taxon>Rhizophagus</taxon>
    </lineage>
</organism>
<keyword evidence="8 10" id="KW-0472">Membrane</keyword>
<dbReference type="InterPro" id="IPR003439">
    <property type="entry name" value="ABC_transporter-like_ATP-bd"/>
</dbReference>
<gene>
    <name evidence="13" type="ORF">RhiirC2_830230</name>
</gene>
<dbReference type="CDD" id="cd18604">
    <property type="entry name" value="ABC_6TM_VMR1_D2_like"/>
    <property type="match status" value="1"/>
</dbReference>
<dbReference type="SUPFAM" id="SSF90123">
    <property type="entry name" value="ABC transporter transmembrane region"/>
    <property type="match status" value="2"/>
</dbReference>
<keyword evidence="6" id="KW-0067">ATP-binding</keyword>
<evidence type="ECO:0000256" key="6">
    <source>
        <dbReference type="ARBA" id="ARBA00022840"/>
    </source>
</evidence>
<dbReference type="Pfam" id="PF00664">
    <property type="entry name" value="ABC_membrane"/>
    <property type="match status" value="2"/>
</dbReference>
<dbReference type="InterPro" id="IPR036640">
    <property type="entry name" value="ABC1_TM_sf"/>
</dbReference>
<feature type="domain" description="ABC transmembrane type-1" evidence="12">
    <location>
        <begin position="331"/>
        <end position="610"/>
    </location>
</feature>
<dbReference type="InterPro" id="IPR011527">
    <property type="entry name" value="ABC1_TM_dom"/>
</dbReference>
<dbReference type="FunFam" id="1.20.1560.10:FF:000006">
    <property type="entry name" value="ATP-binding cassette, sub-family C (CFTR/MRP), member 9"/>
    <property type="match status" value="1"/>
</dbReference>
<dbReference type="GO" id="GO:0005524">
    <property type="term" value="F:ATP binding"/>
    <property type="evidence" value="ECO:0007669"/>
    <property type="project" value="UniProtKB-KW"/>
</dbReference>
<evidence type="ECO:0000259" key="11">
    <source>
        <dbReference type="PROSITE" id="PS50893"/>
    </source>
</evidence>
<feature type="transmembrane region" description="Helical" evidence="10">
    <location>
        <begin position="469"/>
        <end position="486"/>
    </location>
</feature>
<dbReference type="EMBL" id="LLXL01000621">
    <property type="protein sequence ID" value="PKK70402.1"/>
    <property type="molecule type" value="Genomic_DNA"/>
</dbReference>
<feature type="transmembrane region" description="Helical" evidence="10">
    <location>
        <begin position="109"/>
        <end position="128"/>
    </location>
</feature>
<feature type="transmembrane region" description="Helical" evidence="10">
    <location>
        <begin position="358"/>
        <end position="378"/>
    </location>
</feature>
<dbReference type="FunFam" id="3.40.50.300:FF:000565">
    <property type="entry name" value="ABC bile acid transporter"/>
    <property type="match status" value="1"/>
</dbReference>
<dbReference type="InterPro" id="IPR017871">
    <property type="entry name" value="ABC_transporter-like_CS"/>
</dbReference>
<dbReference type="GO" id="GO:0016887">
    <property type="term" value="F:ATP hydrolysis activity"/>
    <property type="evidence" value="ECO:0007669"/>
    <property type="project" value="InterPro"/>
</dbReference>
<evidence type="ECO:0000256" key="1">
    <source>
        <dbReference type="ARBA" id="ARBA00004141"/>
    </source>
</evidence>
<feature type="transmembrane region" description="Helical" evidence="10">
    <location>
        <begin position="440"/>
        <end position="463"/>
    </location>
</feature>
<dbReference type="SMART" id="SM00382">
    <property type="entry name" value="AAA"/>
    <property type="match status" value="2"/>
</dbReference>
<dbReference type="GO" id="GO:0016020">
    <property type="term" value="C:membrane"/>
    <property type="evidence" value="ECO:0007669"/>
    <property type="project" value="UniProtKB-SubCell"/>
</dbReference>
<feature type="domain" description="ABC transmembrane type-1" evidence="12">
    <location>
        <begin position="957"/>
        <end position="1301"/>
    </location>
</feature>
<feature type="domain" description="ABC transporter" evidence="11">
    <location>
        <begin position="662"/>
        <end position="898"/>
    </location>
</feature>
<feature type="transmembrane region" description="Helical" evidence="10">
    <location>
        <begin position="140"/>
        <end position="164"/>
    </location>
</feature>
<evidence type="ECO:0000256" key="2">
    <source>
        <dbReference type="ARBA" id="ARBA00022448"/>
    </source>
</evidence>
<keyword evidence="3 10" id="KW-0812">Transmembrane</keyword>
<dbReference type="Gene3D" id="1.20.1560.10">
    <property type="entry name" value="ABC transporter type 1, transmembrane domain"/>
    <property type="match status" value="2"/>
</dbReference>
<dbReference type="PANTHER" id="PTHR24223:SF353">
    <property type="entry name" value="ABC TRANSPORTER ATP-BINDING PROTEIN_PERMEASE VMR1-RELATED"/>
    <property type="match status" value="1"/>
</dbReference>
<evidence type="ECO:0000256" key="10">
    <source>
        <dbReference type="SAM" id="Phobius"/>
    </source>
</evidence>
<dbReference type="InterPro" id="IPR003593">
    <property type="entry name" value="AAA+_ATPase"/>
</dbReference>
<evidence type="ECO:0000313" key="13">
    <source>
        <dbReference type="EMBL" id="PKK70402.1"/>
    </source>
</evidence>
<dbReference type="VEuPathDB" id="FungiDB:RhiirFUN_005762"/>
<accession>A0A2N1N924</accession>
<keyword evidence="4" id="KW-0677">Repeat</keyword>
<dbReference type="PROSITE" id="PS50929">
    <property type="entry name" value="ABC_TM1F"/>
    <property type="match status" value="2"/>
</dbReference>
<dbReference type="SUPFAM" id="SSF52540">
    <property type="entry name" value="P-loop containing nucleoside triphosphate hydrolases"/>
    <property type="match status" value="2"/>
</dbReference>
<feature type="transmembrane region" description="Helical" evidence="10">
    <location>
        <begin position="1058"/>
        <end position="1080"/>
    </location>
</feature>
<evidence type="ECO:0000256" key="8">
    <source>
        <dbReference type="ARBA" id="ARBA00023136"/>
    </source>
</evidence>
<feature type="transmembrane region" description="Helical" evidence="10">
    <location>
        <begin position="945"/>
        <end position="965"/>
    </location>
</feature>
<protein>
    <recommendedName>
        <fullName evidence="15">P-loop containing nucleoside triphosphate hydrolase protein</fullName>
    </recommendedName>
</protein>
<dbReference type="Proteomes" id="UP000233469">
    <property type="component" value="Unassembled WGS sequence"/>
</dbReference>
<evidence type="ECO:0000256" key="4">
    <source>
        <dbReference type="ARBA" id="ARBA00022737"/>
    </source>
</evidence>
<keyword evidence="5" id="KW-0547">Nucleotide-binding</keyword>
<dbReference type="Gene3D" id="3.40.50.300">
    <property type="entry name" value="P-loop containing nucleotide triphosphate hydrolases"/>
    <property type="match status" value="2"/>
</dbReference>
<feature type="transmembrane region" description="Helical" evidence="10">
    <location>
        <begin position="317"/>
        <end position="338"/>
    </location>
</feature>
<dbReference type="VEuPathDB" id="FungiDB:FUN_006062"/>
<dbReference type="PANTHER" id="PTHR24223">
    <property type="entry name" value="ATP-BINDING CASSETTE SUB-FAMILY C"/>
    <property type="match status" value="1"/>
</dbReference>
<dbReference type="VEuPathDB" id="FungiDB:RhiirA1_531379"/>
<keyword evidence="9" id="KW-0325">Glycoprotein</keyword>
<feature type="transmembrane region" description="Helical" evidence="10">
    <location>
        <begin position="1249"/>
        <end position="1267"/>
    </location>
</feature>
<comment type="subcellular location">
    <subcellularLocation>
        <location evidence="1">Membrane</location>
        <topology evidence="1">Multi-pass membrane protein</topology>
    </subcellularLocation>
</comment>
<dbReference type="InterPro" id="IPR050173">
    <property type="entry name" value="ABC_transporter_C-like"/>
</dbReference>
<feature type="transmembrane region" description="Helical" evidence="10">
    <location>
        <begin position="549"/>
        <end position="568"/>
    </location>
</feature>
<evidence type="ECO:0000256" key="7">
    <source>
        <dbReference type="ARBA" id="ARBA00022989"/>
    </source>
</evidence>
<feature type="transmembrane region" description="Helical" evidence="10">
    <location>
        <begin position="1159"/>
        <end position="1179"/>
    </location>
</feature>
<feature type="transmembrane region" description="Helical" evidence="10">
    <location>
        <begin position="204"/>
        <end position="226"/>
    </location>
</feature>
<evidence type="ECO:0000256" key="9">
    <source>
        <dbReference type="ARBA" id="ARBA00023180"/>
    </source>
</evidence>
<dbReference type="Pfam" id="PF00005">
    <property type="entry name" value="ABC_tran"/>
    <property type="match status" value="2"/>
</dbReference>
<evidence type="ECO:0000259" key="12">
    <source>
        <dbReference type="PROSITE" id="PS50929"/>
    </source>
</evidence>
<dbReference type="FunFam" id="3.40.50.300:FF:000825">
    <property type="entry name" value="ABC bile acid transporter"/>
    <property type="match status" value="1"/>
</dbReference>
<reference evidence="13 14" key="1">
    <citation type="submission" date="2016-04" db="EMBL/GenBank/DDBJ databases">
        <title>Genome analyses suggest a sexual origin of heterokaryosis in a supposedly ancient asexual fungus.</title>
        <authorList>
            <person name="Ropars J."/>
            <person name="Sedzielewska K."/>
            <person name="Noel J."/>
            <person name="Charron P."/>
            <person name="Farinelli L."/>
            <person name="Marton T."/>
            <person name="Kruger M."/>
            <person name="Pelin A."/>
            <person name="Brachmann A."/>
            <person name="Corradi N."/>
        </authorList>
    </citation>
    <scope>NUCLEOTIDE SEQUENCE [LARGE SCALE GENOMIC DNA]</scope>
    <source>
        <strain evidence="13 14">C2</strain>
    </source>
</reference>
<dbReference type="CDD" id="cd03250">
    <property type="entry name" value="ABCC_MRP_domain1"/>
    <property type="match status" value="1"/>
</dbReference>
<keyword evidence="2" id="KW-0813">Transport</keyword>
<reference evidence="13 14" key="2">
    <citation type="submission" date="2017-10" db="EMBL/GenBank/DDBJ databases">
        <title>Extensive intraspecific genome diversity in a model arbuscular mycorrhizal fungus.</title>
        <authorList>
            <person name="Chen E.C.H."/>
            <person name="Morin E."/>
            <person name="Baudet D."/>
            <person name="Noel J."/>
            <person name="Ndikumana S."/>
            <person name="Charron P."/>
            <person name="St-Onge C."/>
            <person name="Giorgi J."/>
            <person name="Grigoriev I.V."/>
            <person name="Roux C."/>
            <person name="Martin F.M."/>
            <person name="Corradi N."/>
        </authorList>
    </citation>
    <scope>NUCLEOTIDE SEQUENCE [LARGE SCALE GENOMIC DNA]</scope>
    <source>
        <strain evidence="13 14">C2</strain>
    </source>
</reference>
<dbReference type="InterPro" id="IPR027417">
    <property type="entry name" value="P-loop_NTPase"/>
</dbReference>
<proteinExistence type="predicted"/>
<feature type="transmembrane region" description="Helical" evidence="10">
    <location>
        <begin position="30"/>
        <end position="52"/>
    </location>
</feature>
<dbReference type="CDD" id="cd03244">
    <property type="entry name" value="ABCC_MRP_domain2"/>
    <property type="match status" value="1"/>
</dbReference>
<dbReference type="PROSITE" id="PS50893">
    <property type="entry name" value="ABC_TRANSPORTER_2"/>
    <property type="match status" value="2"/>
</dbReference>
<dbReference type="CDD" id="cd18596">
    <property type="entry name" value="ABC_6TM_VMR1_D1_like"/>
    <property type="match status" value="1"/>
</dbReference>
<evidence type="ECO:0000256" key="3">
    <source>
        <dbReference type="ARBA" id="ARBA00022692"/>
    </source>
</evidence>
<sequence length="1625" mass="184556">MLNQSNSYCGFDSWGPWKNYDSINCFQETLINVGIPLVYTIGSVCVLLTTYIKYKRKKSLFYEPLISGQISSSYGAISSVDSNIDDVEEIDDNPEFITLNEQRNKIFDFGRLFFGAVMFALFCSVGIMRWSEYNENKCEFYWIIFSIVEELIWIYATLLAFINLTSQQRNIFHLRGHLDILYFITFVASIYNICSFYLQFNKYFITYYSFGLLVLIISFILVMITIMEPEDDPEGILSKPNSEVLGRFPSPEVKCSLYEHFTFSWLIPLMAKGFRKTLDENDIYELPDYSRASNVLKGFHRKGSLVRSLFYTFRKELFVQFCYSVIWSITLIFAPPYFLRKILLYVQNYPNNGDETQVSAYFYVIGLFLGTIVPSLCFQQALYIGRKLGIKTQAIIIGEVYLKSLSRKDTTGVTDDEDTKNKTGNITNLMAVDATKISDIIAYIFYLYCFPLQIILCITLLYLLLGFSAIVGVFTIIVTYPLPALINQRISTIQKRLMAATDKRIGAMNELLQAIRIIKFFAWEDQFQKKIIDARENELKEIKSRLIQWIYIANIWSCLPLVIMFAVFMTYTKLLGNELSATIAFTALTLFNMLRHALDEGPSTIISIIQAQISIVRIEKFLKEPEITRQDSRPSSSNDPEIGFRNASFQWPNGASSTDDLNNNIDITIKNPLNKFTLFDLNITFPVGKLSIICGPTGSGKTSLLMALLGELDCLSGRVFLPRKKTSPKNLGGAPSGIAYVAQTAWLQNASIRENILFGLSFDEDRYKNVLNMCALNKDLEIFEFGDITEIGEKGITLSGGQKQRIALARAVYSQAKIIIMDDCLSAVDAHTAKHLYEKCLMGELMKDRTLILVTHHVGLCLRGAHKVIVMKDGRVVGQGTPSEVLSRGIVEITEEQNETNKKSVAEEPDLSSLNLQKLSSKGDGKLIAEEEKAEGIVDWSVYKIYFIASGGFLFWIFLIFMFIITQSIQVGEDWWIREWTNAYSLAHDQMYNVSSTLSSFFWPSTFPSQDVYSSLSTFSLPQLIKTFFGFFSMPSADHMSSQAISSEHNKNQVDVNYYLGVYILLGFLIALFGSIRSYYMSMGSLVASRKLHEAILEKVMKAKIRFFDTTPIGRILNRFSKDMEVIDLNLSPMAMFLIYSCFATVSVIFAISIVMPRFMIAGTFIAILYIIIGAYYVATSRDLKRIESIKRSPIYAAFGETITGVSTIRAFGGENRLIKNMLSLVDGNNRPFIFNWACNRWLNTRVDLVGGLVCLAAGTIVIYQLSKGMDPGLAGFALSYALNFTGHLLWLLRLYALQEMNMNSVERIREYMNLEEEPPRIIEGHRPPPEWPFQGEIKVNNLIMQYAPENPPVLKDVSFHIKPSEKIGIVGRTGSGKSTLALSFFRFMEPTSGQIIIDDIDISTLGLFDLRSRLTIIPQDPVLFSGTLRSNLDPFGKYDDVELWNSLKRAHLIDEDNKLSLSSEIQQSVTPELIEDEIESNKYLKQNHFNWSLDAPVSENGGNFSQGQRQLIALARALVCRSKLIIMDEATASVDFKTDRMIQETIRQEFRDFTLLCIAHRIRTVVDYDKILVLDAGRVIEFDHPYLLLQNPNSVFRAMCEKSGEFTELVEIAKIKYNADHSNS</sequence>
<feature type="transmembrane region" description="Helical" evidence="10">
    <location>
        <begin position="176"/>
        <end position="198"/>
    </location>
</feature>
<keyword evidence="7 10" id="KW-1133">Transmembrane helix</keyword>
<evidence type="ECO:0008006" key="15">
    <source>
        <dbReference type="Google" id="ProtNLM"/>
    </source>
</evidence>